<organism evidence="1 2">
    <name type="scientific">Pristionchus mayeri</name>
    <dbReference type="NCBI Taxonomy" id="1317129"/>
    <lineage>
        <taxon>Eukaryota</taxon>
        <taxon>Metazoa</taxon>
        <taxon>Ecdysozoa</taxon>
        <taxon>Nematoda</taxon>
        <taxon>Chromadorea</taxon>
        <taxon>Rhabditida</taxon>
        <taxon>Rhabditina</taxon>
        <taxon>Diplogasteromorpha</taxon>
        <taxon>Diplogasteroidea</taxon>
        <taxon>Neodiplogasteridae</taxon>
        <taxon>Pristionchus</taxon>
    </lineage>
</organism>
<proteinExistence type="predicted"/>
<dbReference type="AlphaFoldDB" id="A0AAN4YYG2"/>
<accession>A0AAN4YYG2</accession>
<feature type="non-terminal residue" evidence="1">
    <location>
        <position position="1"/>
    </location>
</feature>
<keyword evidence="2" id="KW-1185">Reference proteome</keyword>
<dbReference type="Proteomes" id="UP001328107">
    <property type="component" value="Unassembled WGS sequence"/>
</dbReference>
<gene>
    <name evidence="1" type="ORF">PMAYCL1PPCAC_00219</name>
</gene>
<sequence length="83" mass="9224">LKAAVIFFPLALHDTIVRLLIEACIFYLRNGRGEYNGTVADIVHMLSAYQCLSHAIYSFARLHRHVPSRAAVAPNITNTQSAN</sequence>
<protein>
    <submittedName>
        <fullName evidence="1">Uncharacterized protein</fullName>
    </submittedName>
</protein>
<feature type="non-terminal residue" evidence="1">
    <location>
        <position position="83"/>
    </location>
</feature>
<comment type="caution">
    <text evidence="1">The sequence shown here is derived from an EMBL/GenBank/DDBJ whole genome shotgun (WGS) entry which is preliminary data.</text>
</comment>
<reference evidence="2" key="1">
    <citation type="submission" date="2022-10" db="EMBL/GenBank/DDBJ databases">
        <title>Genome assembly of Pristionchus species.</title>
        <authorList>
            <person name="Yoshida K."/>
            <person name="Sommer R.J."/>
        </authorList>
    </citation>
    <scope>NUCLEOTIDE SEQUENCE [LARGE SCALE GENOMIC DNA]</scope>
    <source>
        <strain evidence="2">RS5460</strain>
    </source>
</reference>
<evidence type="ECO:0000313" key="1">
    <source>
        <dbReference type="EMBL" id="GMR30024.1"/>
    </source>
</evidence>
<evidence type="ECO:0000313" key="2">
    <source>
        <dbReference type="Proteomes" id="UP001328107"/>
    </source>
</evidence>
<name>A0AAN4YYG2_9BILA</name>
<dbReference type="EMBL" id="BTRK01000001">
    <property type="protein sequence ID" value="GMR30024.1"/>
    <property type="molecule type" value="Genomic_DNA"/>
</dbReference>